<organism evidence="3 4">
    <name type="scientific">Moellerella wisconsensis ATCC 35017</name>
    <dbReference type="NCBI Taxonomy" id="1354267"/>
    <lineage>
        <taxon>Bacteria</taxon>
        <taxon>Pseudomonadati</taxon>
        <taxon>Pseudomonadota</taxon>
        <taxon>Gammaproteobacteria</taxon>
        <taxon>Enterobacterales</taxon>
        <taxon>Morganellaceae</taxon>
        <taxon>Moellerella</taxon>
    </lineage>
</organism>
<dbReference type="InterPro" id="IPR029021">
    <property type="entry name" value="Prot-tyrosine_phosphatase-like"/>
</dbReference>
<dbReference type="AlphaFoldDB" id="A0A0N1KIZ1"/>
<dbReference type="GO" id="GO:0004725">
    <property type="term" value="F:protein tyrosine phosphatase activity"/>
    <property type="evidence" value="ECO:0007669"/>
    <property type="project" value="UniProtKB-EC"/>
</dbReference>
<name>A0A0N1KIZ1_9GAMM</name>
<dbReference type="Pfam" id="PF13350">
    <property type="entry name" value="Y_phosphatase3"/>
    <property type="match status" value="1"/>
</dbReference>
<evidence type="ECO:0000259" key="2">
    <source>
        <dbReference type="PROSITE" id="PS50056"/>
    </source>
</evidence>
<dbReference type="EC" id="3.1.3.48" evidence="3"/>
<reference evidence="3 4" key="1">
    <citation type="submission" date="2015-07" db="EMBL/GenBank/DDBJ databases">
        <title>ATOL: Assembling a taxonomically balanced genome-scale reconstruction of the evolutionary history of the Enterobacteriaceae.</title>
        <authorList>
            <person name="Plunkett G.III."/>
            <person name="Neeno-Eckwall E.C."/>
            <person name="Glasner J.D."/>
            <person name="Perna N.T."/>
        </authorList>
    </citation>
    <scope>NUCLEOTIDE SEQUENCE [LARGE SCALE GENOMIC DNA]</scope>
    <source>
        <strain evidence="3 4">ATCC 35017</strain>
    </source>
</reference>
<comment type="similarity">
    <text evidence="1">Belongs to the protein-tyrosine phosphatase family.</text>
</comment>
<dbReference type="PANTHER" id="PTHR31126:SF1">
    <property type="entry name" value="TYROSINE SPECIFIC PROTEIN PHOSPHATASES DOMAIN-CONTAINING PROTEIN"/>
    <property type="match status" value="1"/>
</dbReference>
<dbReference type="RefSeq" id="WP_053907541.1">
    <property type="nucleotide sequence ID" value="NZ_CAWMUS010000009.1"/>
</dbReference>
<evidence type="ECO:0000313" key="3">
    <source>
        <dbReference type="EMBL" id="KPD03675.1"/>
    </source>
</evidence>
<evidence type="ECO:0000256" key="1">
    <source>
        <dbReference type="ARBA" id="ARBA00009580"/>
    </source>
</evidence>
<evidence type="ECO:0000313" key="4">
    <source>
        <dbReference type="Proteomes" id="UP000053226"/>
    </source>
</evidence>
<dbReference type="Gene3D" id="3.90.190.10">
    <property type="entry name" value="Protein tyrosine phosphatase superfamily"/>
    <property type="match status" value="1"/>
</dbReference>
<sequence length="260" mass="29022">MSTLTELHSSVLPLQGGINFRDLGGKTLANGTKIKPGLLFRAGALDQLTSDDLVFLQSQNLYQILDYRDAVETKDKPDKIWDGAAYFHAPANPLAKKVSANLEKLTPDILEQFDPQAFMFKLYELLPLNNPAYHQLVSLLKQPEKGGIVQHCAVGKDRTGVGAALVLLALGADLDTVMEDYLLTNQTLASYRQHLLEQHAETMSASIVKKFEYVYSVREDFLLTALESINRHYGSIDTWLATDFALDTVARQSLQDYFLE</sequence>
<proteinExistence type="inferred from homology"/>
<accession>A0A0N1KIZ1</accession>
<dbReference type="InterPro" id="IPR000387">
    <property type="entry name" value="Tyr_Pase_dom"/>
</dbReference>
<dbReference type="InterPro" id="IPR026893">
    <property type="entry name" value="Tyr/Ser_Pase_IphP-type"/>
</dbReference>
<keyword evidence="3" id="KW-0378">Hydrolase</keyword>
<comment type="caution">
    <text evidence="3">The sequence shown here is derived from an EMBL/GenBank/DDBJ whole genome shotgun (WGS) entry which is preliminary data.</text>
</comment>
<keyword evidence="4" id="KW-1185">Reference proteome</keyword>
<gene>
    <name evidence="3" type="ORF">M992_0965</name>
</gene>
<feature type="domain" description="Tyrosine specific protein phosphatases" evidence="2">
    <location>
        <begin position="134"/>
        <end position="203"/>
    </location>
</feature>
<dbReference type="SUPFAM" id="SSF52799">
    <property type="entry name" value="(Phosphotyrosine protein) phosphatases II"/>
    <property type="match status" value="1"/>
</dbReference>
<dbReference type="Proteomes" id="UP000053226">
    <property type="component" value="Unassembled WGS sequence"/>
</dbReference>
<dbReference type="PANTHER" id="PTHR31126">
    <property type="entry name" value="TYROSINE-PROTEIN PHOSPHATASE"/>
    <property type="match status" value="1"/>
</dbReference>
<dbReference type="OrthoDB" id="1188001at2"/>
<dbReference type="EMBL" id="LGAA01000009">
    <property type="protein sequence ID" value="KPD03675.1"/>
    <property type="molecule type" value="Genomic_DNA"/>
</dbReference>
<dbReference type="PROSITE" id="PS50056">
    <property type="entry name" value="TYR_PHOSPHATASE_2"/>
    <property type="match status" value="1"/>
</dbReference>
<protein>
    <submittedName>
        <fullName evidence="3">Protein tyrosine phosphatase</fullName>
        <ecNumber evidence="3">3.1.3.48</ecNumber>
    </submittedName>
</protein>